<dbReference type="AlphaFoldDB" id="D1C7B6"/>
<dbReference type="KEGG" id="sti:Sthe_2341"/>
<protein>
    <submittedName>
        <fullName evidence="1">Uncharacterized protein</fullName>
    </submittedName>
</protein>
<dbReference type="InParanoid" id="D1C7B6"/>
<dbReference type="RefSeq" id="WP_012872803.1">
    <property type="nucleotide sequence ID" value="NC_013523.1"/>
</dbReference>
<proteinExistence type="predicted"/>
<reference evidence="2" key="1">
    <citation type="submission" date="2009-11" db="EMBL/GenBank/DDBJ databases">
        <title>The complete chromosome 1 of Sphaerobacter thermophilus DSM 20745.</title>
        <authorList>
            <person name="Lucas S."/>
            <person name="Copeland A."/>
            <person name="Lapidus A."/>
            <person name="Glavina del Rio T."/>
            <person name="Dalin E."/>
            <person name="Tice H."/>
            <person name="Bruce D."/>
            <person name="Goodwin L."/>
            <person name="Pitluck S."/>
            <person name="Kyrpides N."/>
            <person name="Mavromatis K."/>
            <person name="Ivanova N."/>
            <person name="Mikhailova N."/>
            <person name="LaButti K.M."/>
            <person name="Clum A."/>
            <person name="Sun H.I."/>
            <person name="Brettin T."/>
            <person name="Detter J.C."/>
            <person name="Han C."/>
            <person name="Larimer F."/>
            <person name="Land M."/>
            <person name="Hauser L."/>
            <person name="Markowitz V."/>
            <person name="Cheng J.F."/>
            <person name="Hugenholtz P."/>
            <person name="Woyke T."/>
            <person name="Wu D."/>
            <person name="Steenblock K."/>
            <person name="Schneider S."/>
            <person name="Pukall R."/>
            <person name="Goeker M."/>
            <person name="Klenk H.P."/>
            <person name="Eisen J.A."/>
        </authorList>
    </citation>
    <scope>NUCLEOTIDE SEQUENCE [LARGE SCALE GENOMIC DNA]</scope>
    <source>
        <strain evidence="2">ATCC 49802 / DSM 20745 / S 6022</strain>
    </source>
</reference>
<keyword evidence="2" id="KW-1185">Reference proteome</keyword>
<sequence length="103" mass="11534">MEDRDRAEILAEILRERLPGVQRTIEEWSVPHADPVNYAQLKDLIWQVLAPLGLSLIGFRAAERAALEGADPDLLQHRALFARIGEDAGRVLDRLLAAADEVR</sequence>
<dbReference type="Proteomes" id="UP000002027">
    <property type="component" value="Chromosome 1"/>
</dbReference>
<reference evidence="1 2" key="2">
    <citation type="journal article" date="2010" name="Stand. Genomic Sci.">
        <title>Complete genome sequence of Desulfohalobium retbaense type strain (HR(100)).</title>
        <authorList>
            <person name="Spring S."/>
            <person name="Nolan M."/>
            <person name="Lapidus A."/>
            <person name="Glavina Del Rio T."/>
            <person name="Copeland A."/>
            <person name="Tice H."/>
            <person name="Cheng J.F."/>
            <person name="Lucas S."/>
            <person name="Land M."/>
            <person name="Chen F."/>
            <person name="Bruce D."/>
            <person name="Goodwin L."/>
            <person name="Pitluck S."/>
            <person name="Ivanova N."/>
            <person name="Mavromatis K."/>
            <person name="Mikhailova N."/>
            <person name="Pati A."/>
            <person name="Chen A."/>
            <person name="Palaniappan K."/>
            <person name="Hauser L."/>
            <person name="Chang Y.J."/>
            <person name="Jeffries C.D."/>
            <person name="Munk C."/>
            <person name="Kiss H."/>
            <person name="Chain P."/>
            <person name="Han C."/>
            <person name="Brettin T."/>
            <person name="Detter J.C."/>
            <person name="Schuler E."/>
            <person name="Goker M."/>
            <person name="Rohde M."/>
            <person name="Bristow J."/>
            <person name="Eisen J.A."/>
            <person name="Markowitz V."/>
            <person name="Hugenholtz P."/>
            <person name="Kyrpides N.C."/>
            <person name="Klenk H.P."/>
        </authorList>
    </citation>
    <scope>NUCLEOTIDE SEQUENCE [LARGE SCALE GENOMIC DNA]</scope>
    <source>
        <strain evidence="2">ATCC 49802 / DSM 20745 / S 6022</strain>
    </source>
</reference>
<evidence type="ECO:0000313" key="2">
    <source>
        <dbReference type="Proteomes" id="UP000002027"/>
    </source>
</evidence>
<accession>D1C7B6</accession>
<name>D1C7B6_SPHTD</name>
<dbReference type="HOGENOM" id="CLU_2262049_0_0_0"/>
<organism evidence="1 2">
    <name type="scientific">Sphaerobacter thermophilus (strain ATCC 49802 / DSM 20745 / KCCM 41009 / NCIMB 13125 / S 6022)</name>
    <dbReference type="NCBI Taxonomy" id="479434"/>
    <lineage>
        <taxon>Bacteria</taxon>
        <taxon>Pseudomonadati</taxon>
        <taxon>Thermomicrobiota</taxon>
        <taxon>Thermomicrobia</taxon>
        <taxon>Sphaerobacterales</taxon>
        <taxon>Sphaerobacterineae</taxon>
        <taxon>Sphaerobacteraceae</taxon>
        <taxon>Sphaerobacter</taxon>
    </lineage>
</organism>
<evidence type="ECO:0000313" key="1">
    <source>
        <dbReference type="EMBL" id="ACZ39762.1"/>
    </source>
</evidence>
<dbReference type="EMBL" id="CP001823">
    <property type="protein sequence ID" value="ACZ39762.1"/>
    <property type="molecule type" value="Genomic_DNA"/>
</dbReference>
<gene>
    <name evidence="1" type="ordered locus">Sthe_2341</name>
</gene>